<dbReference type="InterPro" id="IPR041698">
    <property type="entry name" value="Methyltransf_25"/>
</dbReference>
<dbReference type="Proteomes" id="UP000324760">
    <property type="component" value="Chromosome"/>
</dbReference>
<dbReference type="KEGG" id="ncu:F0U83_09460"/>
<keyword evidence="1 3" id="KW-0808">Transferase</keyword>
<keyword evidence="4" id="KW-1185">Reference proteome</keyword>
<accession>A0A5P1RBE0</accession>
<protein>
    <submittedName>
        <fullName evidence="3">Class I SAM-dependent methyltransferase</fullName>
    </submittedName>
</protein>
<dbReference type="SUPFAM" id="SSF53335">
    <property type="entry name" value="S-adenosyl-L-methionine-dependent methyltransferases"/>
    <property type="match status" value="1"/>
</dbReference>
<dbReference type="GO" id="GO:0032259">
    <property type="term" value="P:methylation"/>
    <property type="evidence" value="ECO:0007669"/>
    <property type="project" value="UniProtKB-KW"/>
</dbReference>
<sequence length="206" mass="22952">MKDSKTFWNKSAPRYAKSAIKDEAAYQKKLTVTRGYLQPESLVLEFGCGTGSTALLHAPYVKHITATDISDKMLEIAEQKAKEANINNVSFHVGSLDTLDFSKEQFDVILGLNILHLLEDVEGDISRVYDLLKPGGVFVSSTALIDDMNPAWGLLIPLMQFFGFAPYVSKLSKQQLVSQLTLTGFKIDYEWQPAKESVFLIAKKEA</sequence>
<dbReference type="EMBL" id="CP043869">
    <property type="protein sequence ID" value="QEQ96928.1"/>
    <property type="molecule type" value="Genomic_DNA"/>
</dbReference>
<dbReference type="PANTHER" id="PTHR43861">
    <property type="entry name" value="TRANS-ACONITATE 2-METHYLTRANSFERASE-RELATED"/>
    <property type="match status" value="1"/>
</dbReference>
<evidence type="ECO:0000256" key="1">
    <source>
        <dbReference type="ARBA" id="ARBA00022679"/>
    </source>
</evidence>
<name>A0A5P1RBE0_9GAMM</name>
<evidence type="ECO:0000259" key="2">
    <source>
        <dbReference type="Pfam" id="PF13649"/>
    </source>
</evidence>
<dbReference type="RefSeq" id="WP_138988303.1">
    <property type="nucleotide sequence ID" value="NZ_CP043869.1"/>
</dbReference>
<dbReference type="OrthoDB" id="5642573at2"/>
<dbReference type="Gene3D" id="3.40.50.150">
    <property type="entry name" value="Vaccinia Virus protein VP39"/>
    <property type="match status" value="1"/>
</dbReference>
<dbReference type="CDD" id="cd02440">
    <property type="entry name" value="AdoMet_MTases"/>
    <property type="match status" value="1"/>
</dbReference>
<feature type="domain" description="Methyltransferase" evidence="2">
    <location>
        <begin position="43"/>
        <end position="136"/>
    </location>
</feature>
<dbReference type="GO" id="GO:0008168">
    <property type="term" value="F:methyltransferase activity"/>
    <property type="evidence" value="ECO:0007669"/>
    <property type="project" value="UniProtKB-KW"/>
</dbReference>
<organism evidence="3 4">
    <name type="scientific">Neptunomonas concharum</name>
    <dbReference type="NCBI Taxonomy" id="1031538"/>
    <lineage>
        <taxon>Bacteria</taxon>
        <taxon>Pseudomonadati</taxon>
        <taxon>Pseudomonadota</taxon>
        <taxon>Gammaproteobacteria</taxon>
        <taxon>Oceanospirillales</taxon>
        <taxon>Oceanospirillaceae</taxon>
        <taxon>Neptunomonas</taxon>
    </lineage>
</organism>
<evidence type="ECO:0000313" key="3">
    <source>
        <dbReference type="EMBL" id="QEQ96928.1"/>
    </source>
</evidence>
<dbReference type="AlphaFoldDB" id="A0A5P1RBE0"/>
<keyword evidence="3" id="KW-0489">Methyltransferase</keyword>
<evidence type="ECO:0000313" key="4">
    <source>
        <dbReference type="Proteomes" id="UP000324760"/>
    </source>
</evidence>
<gene>
    <name evidence="3" type="ORF">F0U83_09460</name>
</gene>
<dbReference type="Pfam" id="PF13649">
    <property type="entry name" value="Methyltransf_25"/>
    <property type="match status" value="1"/>
</dbReference>
<reference evidence="3 4" key="1">
    <citation type="journal article" date="2019" name="Biochem. Eng. J.">
        <title>Metabolic engineering of the marine bacteria Neptunomonas concharum for the production of acetoin and meso-2,3-butanediol from acetate.</title>
        <authorList>
            <person name="Li W."/>
            <person name="Pu N."/>
            <person name="Liu C.-X."/>
            <person name="Yuan Q.-P."/>
            <person name="Li Z.-J."/>
        </authorList>
    </citation>
    <scope>NUCLEOTIDE SEQUENCE [LARGE SCALE GENOMIC DNA]</scope>
    <source>
        <strain evidence="3 4">JCM17730</strain>
    </source>
</reference>
<proteinExistence type="predicted"/>
<dbReference type="InterPro" id="IPR029063">
    <property type="entry name" value="SAM-dependent_MTases_sf"/>
</dbReference>